<dbReference type="Gene3D" id="1.20.120.1080">
    <property type="match status" value="1"/>
</dbReference>
<evidence type="ECO:0000313" key="11">
    <source>
        <dbReference type="EMBL" id="KDR19628.1"/>
    </source>
</evidence>
<dbReference type="FunCoup" id="A0A067R851">
    <property type="interactions" value="2090"/>
</dbReference>
<dbReference type="PANTHER" id="PTHR18934:SF237">
    <property type="entry name" value="ATP-DEPENDENT DNA_RNA HELICASE DHX36"/>
    <property type="match status" value="1"/>
</dbReference>
<dbReference type="Gene3D" id="3.40.50.300">
    <property type="entry name" value="P-loop containing nucleotide triphosphate hydrolases"/>
    <property type="match status" value="2"/>
</dbReference>
<comment type="catalytic activity">
    <reaction evidence="7">
        <text>ATP + H2O = ADP + phosphate + H(+)</text>
        <dbReference type="Rhea" id="RHEA:13065"/>
        <dbReference type="ChEBI" id="CHEBI:15377"/>
        <dbReference type="ChEBI" id="CHEBI:15378"/>
        <dbReference type="ChEBI" id="CHEBI:30616"/>
        <dbReference type="ChEBI" id="CHEBI:43474"/>
        <dbReference type="ChEBI" id="CHEBI:456216"/>
        <dbReference type="EC" id="3.6.4.13"/>
    </reaction>
</comment>
<keyword evidence="12" id="KW-1185">Reference proteome</keyword>
<dbReference type="PROSITE" id="PS51194">
    <property type="entry name" value="HELICASE_CTER"/>
    <property type="match status" value="1"/>
</dbReference>
<dbReference type="InterPro" id="IPR002464">
    <property type="entry name" value="DNA/RNA_helicase_DEAH_CS"/>
</dbReference>
<dbReference type="InterPro" id="IPR011545">
    <property type="entry name" value="DEAD/DEAH_box_helicase_dom"/>
</dbReference>
<dbReference type="Pfam" id="PF00271">
    <property type="entry name" value="Helicase_C"/>
    <property type="match status" value="1"/>
</dbReference>
<dbReference type="InterPro" id="IPR001650">
    <property type="entry name" value="Helicase_C-like"/>
</dbReference>
<dbReference type="FunFam" id="3.40.50.300:FF:000670">
    <property type="entry name" value="Putative ATP-dependent RNA helicase DHX36"/>
    <property type="match status" value="1"/>
</dbReference>
<protein>
    <recommendedName>
        <fullName evidence="1">RNA helicase</fullName>
        <ecNumber evidence="1">3.6.4.13</ecNumber>
    </recommendedName>
</protein>
<dbReference type="PROSITE" id="PS51192">
    <property type="entry name" value="HELICASE_ATP_BIND_1"/>
    <property type="match status" value="1"/>
</dbReference>
<dbReference type="GO" id="GO:0003678">
    <property type="term" value="F:DNA helicase activity"/>
    <property type="evidence" value="ECO:0007669"/>
    <property type="project" value="TreeGrafter"/>
</dbReference>
<evidence type="ECO:0000259" key="10">
    <source>
        <dbReference type="PROSITE" id="PS51194"/>
    </source>
</evidence>
<dbReference type="OMA" id="WLQSDKH"/>
<dbReference type="OrthoDB" id="5600252at2759"/>
<keyword evidence="5" id="KW-0067">ATP-binding</keyword>
<keyword evidence="6" id="KW-0694">RNA-binding</keyword>
<feature type="domain" description="Helicase ATP-binding" evidence="9">
    <location>
        <begin position="283"/>
        <end position="452"/>
    </location>
</feature>
<proteinExistence type="predicted"/>
<dbReference type="GO" id="GO:0005737">
    <property type="term" value="C:cytoplasm"/>
    <property type="evidence" value="ECO:0007669"/>
    <property type="project" value="TreeGrafter"/>
</dbReference>
<feature type="domain" description="Helicase C-terminal" evidence="10">
    <location>
        <begin position="542"/>
        <end position="712"/>
    </location>
</feature>
<evidence type="ECO:0000256" key="1">
    <source>
        <dbReference type="ARBA" id="ARBA00012552"/>
    </source>
</evidence>
<dbReference type="Pfam" id="PF26026">
    <property type="entry name" value="RNA_hel_CTD"/>
    <property type="match status" value="1"/>
</dbReference>
<feature type="region of interest" description="Disordered" evidence="8">
    <location>
        <begin position="183"/>
        <end position="202"/>
    </location>
</feature>
<dbReference type="Pfam" id="PF04408">
    <property type="entry name" value="WHD_HA2"/>
    <property type="match status" value="1"/>
</dbReference>
<dbReference type="FunFam" id="1.20.120.1080:FF:000002">
    <property type="entry name" value="Putative ATP-dependent RNA helicase DHX36"/>
    <property type="match status" value="1"/>
</dbReference>
<evidence type="ECO:0000256" key="4">
    <source>
        <dbReference type="ARBA" id="ARBA00022806"/>
    </source>
</evidence>
<dbReference type="eggNOG" id="KOG0920">
    <property type="taxonomic scope" value="Eukaryota"/>
</dbReference>
<dbReference type="InterPro" id="IPR059023">
    <property type="entry name" value="RNA_hel_CTD"/>
</dbReference>
<dbReference type="GO" id="GO:0051880">
    <property type="term" value="F:G-quadruplex DNA binding"/>
    <property type="evidence" value="ECO:0007669"/>
    <property type="project" value="TreeGrafter"/>
</dbReference>
<keyword evidence="4 11" id="KW-0347">Helicase</keyword>
<gene>
    <name evidence="11" type="ORF">L798_06147</name>
</gene>
<dbReference type="CDD" id="cd18791">
    <property type="entry name" value="SF2_C_RHA"/>
    <property type="match status" value="1"/>
</dbReference>
<dbReference type="GO" id="GO:0005634">
    <property type="term" value="C:nucleus"/>
    <property type="evidence" value="ECO:0007669"/>
    <property type="project" value="TreeGrafter"/>
</dbReference>
<dbReference type="PANTHER" id="PTHR18934">
    <property type="entry name" value="ATP-DEPENDENT RNA HELICASE"/>
    <property type="match status" value="1"/>
</dbReference>
<dbReference type="PROSITE" id="PS00690">
    <property type="entry name" value="DEAH_ATP_HELICASE"/>
    <property type="match status" value="1"/>
</dbReference>
<name>A0A067R851_ZOONE</name>
<dbReference type="InterPro" id="IPR011709">
    <property type="entry name" value="DEAD-box_helicase_OB_fold"/>
</dbReference>
<reference evidence="11 12" key="1">
    <citation type="journal article" date="2014" name="Nat. Commun.">
        <title>Molecular traces of alternative social organization in a termite genome.</title>
        <authorList>
            <person name="Terrapon N."/>
            <person name="Li C."/>
            <person name="Robertson H.M."/>
            <person name="Ji L."/>
            <person name="Meng X."/>
            <person name="Booth W."/>
            <person name="Chen Z."/>
            <person name="Childers C.P."/>
            <person name="Glastad K.M."/>
            <person name="Gokhale K."/>
            <person name="Gowin J."/>
            <person name="Gronenberg W."/>
            <person name="Hermansen R.A."/>
            <person name="Hu H."/>
            <person name="Hunt B.G."/>
            <person name="Huylmans A.K."/>
            <person name="Khalil S.M."/>
            <person name="Mitchell R.D."/>
            <person name="Munoz-Torres M.C."/>
            <person name="Mustard J.A."/>
            <person name="Pan H."/>
            <person name="Reese J.T."/>
            <person name="Scharf M.E."/>
            <person name="Sun F."/>
            <person name="Vogel H."/>
            <person name="Xiao J."/>
            <person name="Yang W."/>
            <person name="Yang Z."/>
            <person name="Yang Z."/>
            <person name="Zhou J."/>
            <person name="Zhu J."/>
            <person name="Brent C.S."/>
            <person name="Elsik C.G."/>
            <person name="Goodisman M.A."/>
            <person name="Liberles D.A."/>
            <person name="Roe R.M."/>
            <person name="Vargo E.L."/>
            <person name="Vilcinskas A."/>
            <person name="Wang J."/>
            <person name="Bornberg-Bauer E."/>
            <person name="Korb J."/>
            <person name="Zhang G."/>
            <person name="Liebig J."/>
        </authorList>
    </citation>
    <scope>NUCLEOTIDE SEQUENCE [LARGE SCALE GENOMIC DNA]</scope>
    <source>
        <tissue evidence="11">Whole organism</tissue>
    </source>
</reference>
<feature type="region of interest" description="Disordered" evidence="8">
    <location>
        <begin position="29"/>
        <end position="54"/>
    </location>
</feature>
<evidence type="ECO:0000256" key="6">
    <source>
        <dbReference type="ARBA" id="ARBA00022884"/>
    </source>
</evidence>
<dbReference type="SMART" id="SM00847">
    <property type="entry name" value="HA2"/>
    <property type="match status" value="1"/>
</dbReference>
<dbReference type="GO" id="GO:0003724">
    <property type="term" value="F:RNA helicase activity"/>
    <property type="evidence" value="ECO:0007669"/>
    <property type="project" value="UniProtKB-EC"/>
</dbReference>
<dbReference type="InParanoid" id="A0A067R851"/>
<dbReference type="GO" id="GO:0005524">
    <property type="term" value="F:ATP binding"/>
    <property type="evidence" value="ECO:0007669"/>
    <property type="project" value="UniProtKB-KW"/>
</dbReference>
<dbReference type="GO" id="GO:0016787">
    <property type="term" value="F:hydrolase activity"/>
    <property type="evidence" value="ECO:0007669"/>
    <property type="project" value="UniProtKB-KW"/>
</dbReference>
<dbReference type="AlphaFoldDB" id="A0A067R851"/>
<dbReference type="InterPro" id="IPR027417">
    <property type="entry name" value="P-loop_NTPase"/>
</dbReference>
<dbReference type="SMART" id="SM00487">
    <property type="entry name" value="DEXDc"/>
    <property type="match status" value="1"/>
</dbReference>
<sequence>MRRRTGCGLYNYRNYKKEGRNANDYVRSDRDSVGGTAANSYDRRVGHGKGRGRPAGLRGREIGLYYRDKARAEKQTIRIGVSLDSRKEEKIRKLLNSIDKPDFFRDKKCDVNSKTKVVGVSGNCYFSLDEKPKVKVEPRDQVGEGSANQDFSMDLKREIKLEPHDEYGEISGENTHFTRTLNTTDSDVKPGPSNCNKHGSSAADRYSHIGESSFKRKFLQNITGNIAANLERSLLVGKFLAQDKELDELFKMRLLAKQDTKHYQKMMAFRRKLPSFAMKDQILELVEQNQIVVISGETGCGKTTQVAQFILDDYIMKDKGSTCHVICTQPRRISAMSVATRVAEERYEVCGQESVGYQIRLERRIPRTKGSIVFCTTGVMLQRMQTDPALREVSHLVLDEIHERDVICDFVITILKDVIQKRPDLKVILMSATLNAKQFAKYYGDCPCMNIPGFTYPVTEYYLEDVLEMTRFEIKPSRELHVHGWRKHLKPFKAEIQKVEKFRDFIEPYLRHLVSEGKYSSRVLEMLKNPSSEDINLDLIAALIHHICITKDDGAILVFLPGWDKISSLHKLLNENVSFPSSRYLIIPLHSLMPTVIQKSVFDQPPKGVRKIIIATNLAETSITIDDVVYVIDCGKIKLKNFDVENNISTLKEEWVSLANSRQRRGRAGRVQPGECYHLYTRAREMALADYPLPEMLRTCLDEVILQIKILQLGKTKMFLERVMDPPDPRAVELSIKLLENLNALDADENLTPLGFHLARLPLDPQTGKMILMGALFSCVDPIFSVAASLSFKDAFHVPLGREADVNRKKLHLSKGLKSDHLVLAEALKQWEAAEQMRRGHEFCWEYFLSPNTLSLLRDMKGQFAEHLHEMNFLSSRDPKAEDSNINSNNSSLVKAIICAGLYPNVAVVRSVKRSNRTGQVVVTLTTPEDGRVCIHPRSINEKETEFESPLLLYHLKLKSTSIYLHDTTMVYPLPLLFFGQGVDFFIEDGVETIAVDKSLHFKCKERTANLVKELRTRLDRLLEYKITHPGTINWSCYSNEGAVLRAIIELITSEDKQKMFLEQEGDENFSD</sequence>
<evidence type="ECO:0000256" key="5">
    <source>
        <dbReference type="ARBA" id="ARBA00022840"/>
    </source>
</evidence>
<evidence type="ECO:0000259" key="9">
    <source>
        <dbReference type="PROSITE" id="PS51192"/>
    </source>
</evidence>
<evidence type="ECO:0000256" key="2">
    <source>
        <dbReference type="ARBA" id="ARBA00022741"/>
    </source>
</evidence>
<dbReference type="FunFam" id="3.40.50.300:FF:000500">
    <property type="entry name" value="ATP-dependent RNA helicase DHX29"/>
    <property type="match status" value="1"/>
</dbReference>
<evidence type="ECO:0000256" key="3">
    <source>
        <dbReference type="ARBA" id="ARBA00022801"/>
    </source>
</evidence>
<dbReference type="EMBL" id="KK852639">
    <property type="protein sequence ID" value="KDR19628.1"/>
    <property type="molecule type" value="Genomic_DNA"/>
</dbReference>
<dbReference type="Pfam" id="PF07717">
    <property type="entry name" value="OB_NTP_bind"/>
    <property type="match status" value="1"/>
</dbReference>
<organism evidence="11 12">
    <name type="scientific">Zootermopsis nevadensis</name>
    <name type="common">Dampwood termite</name>
    <dbReference type="NCBI Taxonomy" id="136037"/>
    <lineage>
        <taxon>Eukaryota</taxon>
        <taxon>Metazoa</taxon>
        <taxon>Ecdysozoa</taxon>
        <taxon>Arthropoda</taxon>
        <taxon>Hexapoda</taxon>
        <taxon>Insecta</taxon>
        <taxon>Pterygota</taxon>
        <taxon>Neoptera</taxon>
        <taxon>Polyneoptera</taxon>
        <taxon>Dictyoptera</taxon>
        <taxon>Blattodea</taxon>
        <taxon>Blattoidea</taxon>
        <taxon>Termitoidae</taxon>
        <taxon>Termopsidae</taxon>
        <taxon>Zootermopsis</taxon>
    </lineage>
</organism>
<keyword evidence="3" id="KW-0378">Hydrolase</keyword>
<accession>A0A067R851</accession>
<dbReference type="InterPro" id="IPR007502">
    <property type="entry name" value="Helicase-assoc_dom"/>
</dbReference>
<dbReference type="SMART" id="SM00490">
    <property type="entry name" value="HELICc"/>
    <property type="match status" value="1"/>
</dbReference>
<dbReference type="InterPro" id="IPR014001">
    <property type="entry name" value="Helicase_ATP-bd"/>
</dbReference>
<keyword evidence="2" id="KW-0547">Nucleotide-binding</keyword>
<dbReference type="GO" id="GO:0002151">
    <property type="term" value="F:G-quadruplex RNA binding"/>
    <property type="evidence" value="ECO:0007669"/>
    <property type="project" value="TreeGrafter"/>
</dbReference>
<dbReference type="InterPro" id="IPR048333">
    <property type="entry name" value="HA2_WH"/>
</dbReference>
<dbReference type="Proteomes" id="UP000027135">
    <property type="component" value="Unassembled WGS sequence"/>
</dbReference>
<dbReference type="SUPFAM" id="SSF52540">
    <property type="entry name" value="P-loop containing nucleoside triphosphate hydrolases"/>
    <property type="match status" value="1"/>
</dbReference>
<evidence type="ECO:0000256" key="7">
    <source>
        <dbReference type="ARBA" id="ARBA00047984"/>
    </source>
</evidence>
<dbReference type="Pfam" id="PF00270">
    <property type="entry name" value="DEAD"/>
    <property type="match status" value="1"/>
</dbReference>
<evidence type="ECO:0000313" key="12">
    <source>
        <dbReference type="Proteomes" id="UP000027135"/>
    </source>
</evidence>
<dbReference type="Pfam" id="PF21010">
    <property type="entry name" value="HA2_C"/>
    <property type="match status" value="1"/>
</dbReference>
<evidence type="ECO:0000256" key="8">
    <source>
        <dbReference type="SAM" id="MobiDB-lite"/>
    </source>
</evidence>
<dbReference type="EC" id="3.6.4.13" evidence="1"/>
<dbReference type="STRING" id="136037.A0A067R851"/>